<evidence type="ECO:0000313" key="1">
    <source>
        <dbReference type="EMBL" id="VAV82660.1"/>
    </source>
</evidence>
<gene>
    <name evidence="1" type="ORF">MNBD_BACTEROID02-55</name>
</gene>
<reference evidence="1" key="1">
    <citation type="submission" date="2018-06" db="EMBL/GenBank/DDBJ databases">
        <authorList>
            <person name="Zhirakovskaya E."/>
        </authorList>
    </citation>
    <scope>NUCLEOTIDE SEQUENCE</scope>
</reference>
<sequence length="387" mass="43851">MKAKFTKVLLFTFFALLTFTSCQNEITEITQADTQQVIAPNSPLANLMVSTSINDGSVDNIMDNSDCMSINLPVTIIVNSITITINTLQDLELIEAIFEEFNDDLDELEFLFPITIVLNDYTEVVIENQNELADFIERCSNVDEPVECIDFQYPISFSIFNADFQVIDTVVIENDEDLYHFLDRLDDADGGVIIASLNFPVTMVFANGETVEINSNQELERVINDAQGMCEDNHGCDITAVDAFLTECHWNIHYYNDGENYRPFDLYFLENGELKVVSQGNTIIARGNWNTSVTDAGVVLTISELSDFSEVLEGNWLIDECHENRYKLIRENTGTDNTRMVIKQHCEDEPNCSAQEVRSFLNECQWFAGSNLFDNVPAAAFNFQENH</sequence>
<name>A0A3B0QLQ0_9ZZZZ</name>
<protein>
    <recommendedName>
        <fullName evidence="2">Lipoprotein</fullName>
    </recommendedName>
</protein>
<dbReference type="AlphaFoldDB" id="A0A3B0QLQ0"/>
<dbReference type="EMBL" id="UOEB01000020">
    <property type="protein sequence ID" value="VAV82660.1"/>
    <property type="molecule type" value="Genomic_DNA"/>
</dbReference>
<organism evidence="1">
    <name type="scientific">hydrothermal vent metagenome</name>
    <dbReference type="NCBI Taxonomy" id="652676"/>
    <lineage>
        <taxon>unclassified sequences</taxon>
        <taxon>metagenomes</taxon>
        <taxon>ecological metagenomes</taxon>
    </lineage>
</organism>
<feature type="non-terminal residue" evidence="1">
    <location>
        <position position="387"/>
    </location>
</feature>
<proteinExistence type="predicted"/>
<accession>A0A3B0QLQ0</accession>
<dbReference type="PROSITE" id="PS51257">
    <property type="entry name" value="PROKAR_LIPOPROTEIN"/>
    <property type="match status" value="1"/>
</dbReference>
<evidence type="ECO:0008006" key="2">
    <source>
        <dbReference type="Google" id="ProtNLM"/>
    </source>
</evidence>